<dbReference type="OrthoDB" id="2151789at2759"/>
<evidence type="ECO:0000313" key="7">
    <source>
        <dbReference type="EMBL" id="OAA80320.1"/>
    </source>
</evidence>
<keyword evidence="2" id="KW-0285">Flavoprotein</keyword>
<dbReference type="Gene3D" id="3.30.465.10">
    <property type="match status" value="1"/>
</dbReference>
<evidence type="ECO:0000313" key="8">
    <source>
        <dbReference type="Proteomes" id="UP000076881"/>
    </source>
</evidence>
<evidence type="ECO:0000256" key="3">
    <source>
        <dbReference type="ARBA" id="ARBA00022827"/>
    </source>
</evidence>
<gene>
    <name evidence="7" type="ORF">LEL_03806</name>
</gene>
<evidence type="ECO:0000256" key="1">
    <source>
        <dbReference type="ARBA" id="ARBA00005466"/>
    </source>
</evidence>
<evidence type="ECO:0000259" key="6">
    <source>
        <dbReference type="PROSITE" id="PS51387"/>
    </source>
</evidence>
<organism evidence="7 8">
    <name type="scientific">Akanthomyces lecanii RCEF 1005</name>
    <dbReference type="NCBI Taxonomy" id="1081108"/>
    <lineage>
        <taxon>Eukaryota</taxon>
        <taxon>Fungi</taxon>
        <taxon>Dikarya</taxon>
        <taxon>Ascomycota</taxon>
        <taxon>Pezizomycotina</taxon>
        <taxon>Sordariomycetes</taxon>
        <taxon>Hypocreomycetidae</taxon>
        <taxon>Hypocreales</taxon>
        <taxon>Cordycipitaceae</taxon>
        <taxon>Akanthomyces</taxon>
        <taxon>Cordyceps confragosa</taxon>
    </lineage>
</organism>
<dbReference type="Pfam" id="PF01565">
    <property type="entry name" value="FAD_binding_4"/>
    <property type="match status" value="1"/>
</dbReference>
<dbReference type="SUPFAM" id="SSF56176">
    <property type="entry name" value="FAD-binding/transporter-associated domain-like"/>
    <property type="match status" value="1"/>
</dbReference>
<proteinExistence type="inferred from homology"/>
<feature type="signal peptide" evidence="5">
    <location>
        <begin position="1"/>
        <end position="21"/>
    </location>
</feature>
<evidence type="ECO:0000256" key="2">
    <source>
        <dbReference type="ARBA" id="ARBA00022630"/>
    </source>
</evidence>
<protein>
    <submittedName>
        <fullName evidence="7">FAD-binding, type 2</fullName>
    </submittedName>
</protein>
<dbReference type="PANTHER" id="PTHR42973:SF13">
    <property type="entry name" value="FAD-BINDING PCMH-TYPE DOMAIN-CONTAINING PROTEIN"/>
    <property type="match status" value="1"/>
</dbReference>
<dbReference type="InterPro" id="IPR006094">
    <property type="entry name" value="Oxid_FAD_bind_N"/>
</dbReference>
<dbReference type="STRING" id="1081108.A0A168JE14"/>
<keyword evidence="4" id="KW-0560">Oxidoreductase</keyword>
<dbReference type="AlphaFoldDB" id="A0A168JE14"/>
<evidence type="ECO:0000256" key="5">
    <source>
        <dbReference type="SAM" id="SignalP"/>
    </source>
</evidence>
<accession>A0A168JE14</accession>
<sequence length="537" mass="58362">MVRLFAVIVPFLAFFVTSIHAGSYWPSKDTKAVCDALIKQYPDNLVWDPLGPYGIHTVLHASKYNSANLDYWNAANSLNRAACAFFPSSTEEVAFAVQTLNKYESVQFALKAGGHNPNLGFSSVSGGVLVAFRPNFQTATPSEDGSTVEIGAGCKWEDVYGTLQPLGQTVTGGRLGDVGTTGLILGGGLSYLSAQHGFACDNVLNFETVLANGTIAHANATSNPDLYFALCGGGNRYAVVTKTTMETFEVGVKGQVWGGVRTYTEDKHEAVLNAVARFTSENTDPKAAIIPTFDFAGVVALSVPVILVTFFYDGLTVPAGVFDAFLAIKYLSSDTGVRTFESLSKEIIAGDMKGLRFRIGVNSFPAMPVGNMTDFLVDHWNLVKKKSADAALFDLLDFKIFAFAVQPMPRMIAQASKDRNGGNALGVNPDNGDRVWIEYDLAWANPLCDSVCTDWIKAMVQDAHDLHVQRYSGIYPTNYKSGDLETISYNPVFMNDALDTQPVLKSYGEQNRARLMSIQSAYDPHGFFMDRQNGPAF</sequence>
<dbReference type="InterPro" id="IPR016166">
    <property type="entry name" value="FAD-bd_PCMH"/>
</dbReference>
<dbReference type="EMBL" id="AZHF01000002">
    <property type="protein sequence ID" value="OAA80320.1"/>
    <property type="molecule type" value="Genomic_DNA"/>
</dbReference>
<dbReference type="PROSITE" id="PS51387">
    <property type="entry name" value="FAD_PCMH"/>
    <property type="match status" value="1"/>
</dbReference>
<name>A0A168JE14_CORDF</name>
<reference evidence="7 8" key="1">
    <citation type="journal article" date="2016" name="Genome Biol. Evol.">
        <title>Divergent and convergent evolution of fungal pathogenicity.</title>
        <authorList>
            <person name="Shang Y."/>
            <person name="Xiao G."/>
            <person name="Zheng P."/>
            <person name="Cen K."/>
            <person name="Zhan S."/>
            <person name="Wang C."/>
        </authorList>
    </citation>
    <scope>NUCLEOTIDE SEQUENCE [LARGE SCALE GENOMIC DNA]</scope>
    <source>
        <strain evidence="7 8">RCEF 1005</strain>
    </source>
</reference>
<dbReference type="GO" id="GO:0071949">
    <property type="term" value="F:FAD binding"/>
    <property type="evidence" value="ECO:0007669"/>
    <property type="project" value="InterPro"/>
</dbReference>
<dbReference type="GO" id="GO:0016491">
    <property type="term" value="F:oxidoreductase activity"/>
    <property type="evidence" value="ECO:0007669"/>
    <property type="project" value="UniProtKB-KW"/>
</dbReference>
<comment type="caution">
    <text evidence="7">The sequence shown here is derived from an EMBL/GenBank/DDBJ whole genome shotgun (WGS) entry which is preliminary data.</text>
</comment>
<dbReference type="InterPro" id="IPR036318">
    <property type="entry name" value="FAD-bd_PCMH-like_sf"/>
</dbReference>
<dbReference type="Proteomes" id="UP000076881">
    <property type="component" value="Unassembled WGS sequence"/>
</dbReference>
<comment type="similarity">
    <text evidence="1">Belongs to the oxygen-dependent FAD-linked oxidoreductase family.</text>
</comment>
<evidence type="ECO:0000256" key="4">
    <source>
        <dbReference type="ARBA" id="ARBA00023002"/>
    </source>
</evidence>
<keyword evidence="3" id="KW-0274">FAD</keyword>
<feature type="chain" id="PRO_5007898150" evidence="5">
    <location>
        <begin position="22"/>
        <end position="537"/>
    </location>
</feature>
<keyword evidence="8" id="KW-1185">Reference proteome</keyword>
<dbReference type="InterPro" id="IPR050416">
    <property type="entry name" value="FAD-linked_Oxidoreductase"/>
</dbReference>
<keyword evidence="5" id="KW-0732">Signal</keyword>
<dbReference type="InterPro" id="IPR016169">
    <property type="entry name" value="FAD-bd_PCMH_sub2"/>
</dbReference>
<dbReference type="PANTHER" id="PTHR42973">
    <property type="entry name" value="BINDING OXIDOREDUCTASE, PUTATIVE (AFU_ORTHOLOGUE AFUA_1G17690)-RELATED"/>
    <property type="match status" value="1"/>
</dbReference>
<feature type="domain" description="FAD-binding PCMH-type" evidence="6">
    <location>
        <begin position="77"/>
        <end position="250"/>
    </location>
</feature>